<evidence type="ECO:0000313" key="5">
    <source>
        <dbReference type="EMBL" id="TYI07939.1"/>
    </source>
</evidence>
<evidence type="ECO:0000256" key="1">
    <source>
        <dbReference type="ARBA" id="ARBA00009592"/>
    </source>
</evidence>
<gene>
    <name evidence="5" type="ORF">ES332_A10G261300v1</name>
</gene>
<dbReference type="InterPro" id="IPR001611">
    <property type="entry name" value="Leu-rich_rpt"/>
</dbReference>
<dbReference type="Pfam" id="PF13855">
    <property type="entry name" value="LRR_8"/>
    <property type="match status" value="1"/>
</dbReference>
<proteinExistence type="inferred from homology"/>
<dbReference type="InterPro" id="IPR051502">
    <property type="entry name" value="RLP_Defense_Trigger"/>
</dbReference>
<accession>A0A5D2NW22</accession>
<dbReference type="InterPro" id="IPR032675">
    <property type="entry name" value="LRR_dom_sf"/>
</dbReference>
<dbReference type="SUPFAM" id="SSF52058">
    <property type="entry name" value="L domain-like"/>
    <property type="match status" value="1"/>
</dbReference>
<dbReference type="Gene3D" id="3.80.10.10">
    <property type="entry name" value="Ribonuclease Inhibitor"/>
    <property type="match status" value="1"/>
</dbReference>
<dbReference type="EMBL" id="CM017619">
    <property type="protein sequence ID" value="TYI07939.1"/>
    <property type="molecule type" value="Genomic_DNA"/>
</dbReference>
<evidence type="ECO:0000313" key="6">
    <source>
        <dbReference type="Proteomes" id="UP000322667"/>
    </source>
</evidence>
<dbReference type="PANTHER" id="PTHR48062:SF37">
    <property type="entry name" value="LRR RECEPTOR-LIKE SERINE_THREONINE-PROTEIN KINASE FLS2"/>
    <property type="match status" value="1"/>
</dbReference>
<keyword evidence="3" id="KW-0677">Repeat</keyword>
<dbReference type="AlphaFoldDB" id="A0A5D2NW22"/>
<dbReference type="PANTHER" id="PTHR48062">
    <property type="entry name" value="RECEPTOR-LIKE PROTEIN 14"/>
    <property type="match status" value="1"/>
</dbReference>
<name>A0A5D2NW22_GOSTO</name>
<keyword evidence="4" id="KW-0675">Receptor</keyword>
<evidence type="ECO:0000256" key="2">
    <source>
        <dbReference type="ARBA" id="ARBA00022614"/>
    </source>
</evidence>
<organism evidence="5 6">
    <name type="scientific">Gossypium tomentosum</name>
    <name type="common">Hawaiian cotton</name>
    <name type="synonym">Gossypium sandvicense</name>
    <dbReference type="NCBI Taxonomy" id="34277"/>
    <lineage>
        <taxon>Eukaryota</taxon>
        <taxon>Viridiplantae</taxon>
        <taxon>Streptophyta</taxon>
        <taxon>Embryophyta</taxon>
        <taxon>Tracheophyta</taxon>
        <taxon>Spermatophyta</taxon>
        <taxon>Magnoliopsida</taxon>
        <taxon>eudicotyledons</taxon>
        <taxon>Gunneridae</taxon>
        <taxon>Pentapetalae</taxon>
        <taxon>rosids</taxon>
        <taxon>malvids</taxon>
        <taxon>Malvales</taxon>
        <taxon>Malvaceae</taxon>
        <taxon>Malvoideae</taxon>
        <taxon>Gossypium</taxon>
    </lineage>
</organism>
<keyword evidence="2" id="KW-0433">Leucine-rich repeat</keyword>
<evidence type="ECO:0000256" key="4">
    <source>
        <dbReference type="ARBA" id="ARBA00023170"/>
    </source>
</evidence>
<evidence type="ECO:0000256" key="3">
    <source>
        <dbReference type="ARBA" id="ARBA00022737"/>
    </source>
</evidence>
<dbReference type="Proteomes" id="UP000322667">
    <property type="component" value="Chromosome A10"/>
</dbReference>
<sequence length="77" mass="8701">MVFGNRKSTDERGHIPSTFSRLNKIESLDFSHNNLSGIIPIKLTELHTLKVFNVSYNNLSGSIPSQKAQFMTFDESN</sequence>
<evidence type="ECO:0008006" key="7">
    <source>
        <dbReference type="Google" id="ProtNLM"/>
    </source>
</evidence>
<comment type="similarity">
    <text evidence="1">Belongs to the RLP family.</text>
</comment>
<reference evidence="5 6" key="1">
    <citation type="submission" date="2019-07" db="EMBL/GenBank/DDBJ databases">
        <title>WGS assembly of Gossypium tomentosum.</title>
        <authorList>
            <person name="Chen Z.J."/>
            <person name="Sreedasyam A."/>
            <person name="Ando A."/>
            <person name="Song Q."/>
            <person name="De L."/>
            <person name="Hulse-Kemp A."/>
            <person name="Ding M."/>
            <person name="Ye W."/>
            <person name="Kirkbride R."/>
            <person name="Jenkins J."/>
            <person name="Plott C."/>
            <person name="Lovell J."/>
            <person name="Lin Y.-M."/>
            <person name="Vaughn R."/>
            <person name="Liu B."/>
            <person name="Li W."/>
            <person name="Simpson S."/>
            <person name="Scheffler B."/>
            <person name="Saski C."/>
            <person name="Grover C."/>
            <person name="Hu G."/>
            <person name="Conover J."/>
            <person name="Carlson J."/>
            <person name="Shu S."/>
            <person name="Boston L."/>
            <person name="Williams M."/>
            <person name="Peterson D."/>
            <person name="Mcgee K."/>
            <person name="Jones D."/>
            <person name="Wendel J."/>
            <person name="Stelly D."/>
            <person name="Grimwood J."/>
            <person name="Schmutz J."/>
        </authorList>
    </citation>
    <scope>NUCLEOTIDE SEQUENCE [LARGE SCALE GENOMIC DNA]</scope>
    <source>
        <strain evidence="5">7179.01</strain>
    </source>
</reference>
<keyword evidence="6" id="KW-1185">Reference proteome</keyword>
<protein>
    <recommendedName>
        <fullName evidence="7">Leucine-rich repeat-containing N-terminal plant-type domain-containing protein</fullName>
    </recommendedName>
</protein>